<feature type="transmembrane region" description="Helical" evidence="2">
    <location>
        <begin position="68"/>
        <end position="89"/>
    </location>
</feature>
<evidence type="ECO:0000313" key="4">
    <source>
        <dbReference type="Proteomes" id="UP001224674"/>
    </source>
</evidence>
<evidence type="ECO:0000313" key="3">
    <source>
        <dbReference type="EMBL" id="WGH93731.1"/>
    </source>
</evidence>
<feature type="region of interest" description="Disordered" evidence="1">
    <location>
        <begin position="1"/>
        <end position="30"/>
    </location>
</feature>
<keyword evidence="2" id="KW-0472">Membrane</keyword>
<keyword evidence="2" id="KW-0812">Transmembrane</keyword>
<evidence type="ECO:0000256" key="2">
    <source>
        <dbReference type="SAM" id="Phobius"/>
    </source>
</evidence>
<keyword evidence="4" id="KW-1185">Reference proteome</keyword>
<sequence length="122" mass="12676">MPDSPSLQCGPAHEPKRRHRSRSASGSGITPASALATTGMFTADALLVLLFAALGNREHDSGLAMGEIVSTAWPFLAGLALGWLVTASWRRPAQIWPAGVVVLAITVAAGMILRQLFTAGGV</sequence>
<dbReference type="RefSeq" id="WP_199223095.1">
    <property type="nucleotide sequence ID" value="NZ_CP122561.1"/>
</dbReference>
<dbReference type="Proteomes" id="UP001224674">
    <property type="component" value="Chromosome"/>
</dbReference>
<feature type="transmembrane region" description="Helical" evidence="2">
    <location>
        <begin position="95"/>
        <end position="113"/>
    </location>
</feature>
<gene>
    <name evidence="3" type="ORF">QDX21_02735</name>
</gene>
<dbReference type="AlphaFoldDB" id="A0AAJ6APA7"/>
<proteinExistence type="predicted"/>
<dbReference type="InterPro" id="IPR021414">
    <property type="entry name" value="DUF3054"/>
</dbReference>
<protein>
    <submittedName>
        <fullName evidence="3">DUF3054 domain-containing protein</fullName>
    </submittedName>
</protein>
<keyword evidence="2" id="KW-1133">Transmembrane helix</keyword>
<dbReference type="Pfam" id="PF11255">
    <property type="entry name" value="DUF3054"/>
    <property type="match status" value="1"/>
</dbReference>
<dbReference type="EMBL" id="CP122566">
    <property type="protein sequence ID" value="WGH93731.1"/>
    <property type="molecule type" value="Genomic_DNA"/>
</dbReference>
<feature type="transmembrane region" description="Helical" evidence="2">
    <location>
        <begin position="32"/>
        <end position="56"/>
    </location>
</feature>
<organism evidence="3 4">
    <name type="scientific">Auritidibacter ignavus</name>
    <dbReference type="NCBI Taxonomy" id="678932"/>
    <lineage>
        <taxon>Bacteria</taxon>
        <taxon>Bacillati</taxon>
        <taxon>Actinomycetota</taxon>
        <taxon>Actinomycetes</taxon>
        <taxon>Micrococcales</taxon>
        <taxon>Micrococcaceae</taxon>
        <taxon>Auritidibacter</taxon>
    </lineage>
</organism>
<evidence type="ECO:0000256" key="1">
    <source>
        <dbReference type="SAM" id="MobiDB-lite"/>
    </source>
</evidence>
<reference evidence="3 4" key="1">
    <citation type="submission" date="2023-03" db="EMBL/GenBank/DDBJ databases">
        <title>Complete genome sequences of several Auritidibacter ignavus strains isolated from ear infections.</title>
        <authorList>
            <person name="Baehr T."/>
            <person name="Baumhoegger A.M."/>
        </authorList>
    </citation>
    <scope>NUCLEOTIDE SEQUENCE [LARGE SCALE GENOMIC DNA]</scope>
    <source>
        <strain evidence="3 4">BABAE-6</strain>
    </source>
</reference>
<name>A0AAJ6APA7_9MICC</name>
<accession>A0AAJ6APA7</accession>